<feature type="compositionally biased region" description="Basic and acidic residues" evidence="1">
    <location>
        <begin position="77"/>
        <end position="94"/>
    </location>
</feature>
<dbReference type="HOGENOM" id="CLU_2385682_0_0_1"/>
<protein>
    <submittedName>
        <fullName evidence="2">Uncharacterized protein</fullName>
    </submittedName>
</protein>
<feature type="region of interest" description="Disordered" evidence="1">
    <location>
        <begin position="71"/>
        <end position="94"/>
    </location>
</feature>
<feature type="compositionally biased region" description="Low complexity" evidence="1">
    <location>
        <begin position="20"/>
        <end position="33"/>
    </location>
</feature>
<dbReference type="InParanoid" id="A0A0C2RYV7"/>
<evidence type="ECO:0000313" key="3">
    <source>
        <dbReference type="Proteomes" id="UP000054549"/>
    </source>
</evidence>
<accession>A0A0C2RYV7</accession>
<feature type="region of interest" description="Disordered" evidence="1">
    <location>
        <begin position="1"/>
        <end position="54"/>
    </location>
</feature>
<dbReference type="AlphaFoldDB" id="A0A0C2RYV7"/>
<reference evidence="2 3" key="1">
    <citation type="submission" date="2014-04" db="EMBL/GenBank/DDBJ databases">
        <title>Evolutionary Origins and Diversification of the Mycorrhizal Mutualists.</title>
        <authorList>
            <consortium name="DOE Joint Genome Institute"/>
            <consortium name="Mycorrhizal Genomics Consortium"/>
            <person name="Kohler A."/>
            <person name="Kuo A."/>
            <person name="Nagy L.G."/>
            <person name="Floudas D."/>
            <person name="Copeland A."/>
            <person name="Barry K.W."/>
            <person name="Cichocki N."/>
            <person name="Veneault-Fourrey C."/>
            <person name="LaButti K."/>
            <person name="Lindquist E.A."/>
            <person name="Lipzen A."/>
            <person name="Lundell T."/>
            <person name="Morin E."/>
            <person name="Murat C."/>
            <person name="Riley R."/>
            <person name="Ohm R."/>
            <person name="Sun H."/>
            <person name="Tunlid A."/>
            <person name="Henrissat B."/>
            <person name="Grigoriev I.V."/>
            <person name="Hibbett D.S."/>
            <person name="Martin F."/>
        </authorList>
    </citation>
    <scope>NUCLEOTIDE SEQUENCE [LARGE SCALE GENOMIC DNA]</scope>
    <source>
        <strain evidence="2 3">Koide BX008</strain>
    </source>
</reference>
<proteinExistence type="predicted"/>
<gene>
    <name evidence="2" type="ORF">M378DRAFT_17859</name>
</gene>
<evidence type="ECO:0000313" key="2">
    <source>
        <dbReference type="EMBL" id="KIL55530.1"/>
    </source>
</evidence>
<dbReference type="Proteomes" id="UP000054549">
    <property type="component" value="Unassembled WGS sequence"/>
</dbReference>
<name>A0A0C2RYV7_AMAMK</name>
<evidence type="ECO:0000256" key="1">
    <source>
        <dbReference type="SAM" id="MobiDB-lite"/>
    </source>
</evidence>
<dbReference type="EMBL" id="KN818504">
    <property type="protein sequence ID" value="KIL55530.1"/>
    <property type="molecule type" value="Genomic_DNA"/>
</dbReference>
<sequence length="94" mass="9877">MTDVGEGALTQSPEDSTRVASSAQDASLASSASVHEQVGSSDVPPPKNTQGSSLRAIVHATRVMTSDYGSVLVDYGKGGKDNEKLKDAYIHKER</sequence>
<keyword evidence="3" id="KW-1185">Reference proteome</keyword>
<organism evidence="2 3">
    <name type="scientific">Amanita muscaria (strain Koide BX008)</name>
    <dbReference type="NCBI Taxonomy" id="946122"/>
    <lineage>
        <taxon>Eukaryota</taxon>
        <taxon>Fungi</taxon>
        <taxon>Dikarya</taxon>
        <taxon>Basidiomycota</taxon>
        <taxon>Agaricomycotina</taxon>
        <taxon>Agaricomycetes</taxon>
        <taxon>Agaricomycetidae</taxon>
        <taxon>Agaricales</taxon>
        <taxon>Pluteineae</taxon>
        <taxon>Amanitaceae</taxon>
        <taxon>Amanita</taxon>
    </lineage>
</organism>